<feature type="compositionally biased region" description="Polar residues" evidence="1">
    <location>
        <begin position="15"/>
        <end position="31"/>
    </location>
</feature>
<dbReference type="EMBL" id="KI692294">
    <property type="protein sequence ID" value="ETM48724.1"/>
    <property type="molecule type" value="Genomic_DNA"/>
</dbReference>
<feature type="non-terminal residue" evidence="2">
    <location>
        <position position="37"/>
    </location>
</feature>
<protein>
    <submittedName>
        <fullName evidence="2">Uncharacterized protein</fullName>
    </submittedName>
</protein>
<name>W2NM25_PHYNI</name>
<accession>W2NM25</accession>
<gene>
    <name evidence="2" type="ORF">L914_06787</name>
</gene>
<dbReference type="AlphaFoldDB" id="W2NM25"/>
<organism evidence="2">
    <name type="scientific">Phytophthora nicotianae</name>
    <name type="common">Potato buckeye rot agent</name>
    <name type="synonym">Phytophthora parasitica</name>
    <dbReference type="NCBI Taxonomy" id="4792"/>
    <lineage>
        <taxon>Eukaryota</taxon>
        <taxon>Sar</taxon>
        <taxon>Stramenopiles</taxon>
        <taxon>Oomycota</taxon>
        <taxon>Peronosporomycetes</taxon>
        <taxon>Peronosporales</taxon>
        <taxon>Peronosporaceae</taxon>
        <taxon>Phytophthora</taxon>
    </lineage>
</organism>
<evidence type="ECO:0000313" key="2">
    <source>
        <dbReference type="EMBL" id="ETM48724.1"/>
    </source>
</evidence>
<dbReference type="Proteomes" id="UP000054532">
    <property type="component" value="Unassembled WGS sequence"/>
</dbReference>
<proteinExistence type="predicted"/>
<reference evidence="2" key="1">
    <citation type="submission" date="2013-11" db="EMBL/GenBank/DDBJ databases">
        <title>The Genome Sequence of Phytophthora parasitica IAC_01/95.</title>
        <authorList>
            <consortium name="The Broad Institute Genomics Platform"/>
            <person name="Russ C."/>
            <person name="Tyler B."/>
            <person name="Panabieres F."/>
            <person name="Shan W."/>
            <person name="Tripathy S."/>
            <person name="Grunwald N."/>
            <person name="Machado M."/>
            <person name="Johnson C.S."/>
            <person name="Arredondo F."/>
            <person name="Hong C."/>
            <person name="Coffey M."/>
            <person name="Young S.K."/>
            <person name="Zeng Q."/>
            <person name="Gargeya S."/>
            <person name="Fitzgerald M."/>
            <person name="Abouelleil A."/>
            <person name="Alvarado L."/>
            <person name="Chapman S.B."/>
            <person name="Gainer-Dewar J."/>
            <person name="Goldberg J."/>
            <person name="Griggs A."/>
            <person name="Gujja S."/>
            <person name="Hansen M."/>
            <person name="Howarth C."/>
            <person name="Imamovic A."/>
            <person name="Ireland A."/>
            <person name="Larimer J."/>
            <person name="McCowan C."/>
            <person name="Murphy C."/>
            <person name="Pearson M."/>
            <person name="Poon T.W."/>
            <person name="Priest M."/>
            <person name="Roberts A."/>
            <person name="Saif S."/>
            <person name="Shea T."/>
            <person name="Sykes S."/>
            <person name="Wortman J."/>
            <person name="Nusbaum C."/>
            <person name="Birren B."/>
        </authorList>
    </citation>
    <scope>NUCLEOTIDE SEQUENCE [LARGE SCALE GENOMIC DNA]</scope>
    <source>
        <strain evidence="2">IAC_01/95</strain>
    </source>
</reference>
<feature type="region of interest" description="Disordered" evidence="1">
    <location>
        <begin position="1"/>
        <end position="37"/>
    </location>
</feature>
<sequence>MEVGLNVDHSGGSDADQNTESSNNYPQNVVSTHDRVM</sequence>
<evidence type="ECO:0000256" key="1">
    <source>
        <dbReference type="SAM" id="MobiDB-lite"/>
    </source>
</evidence>